<evidence type="ECO:0000313" key="3">
    <source>
        <dbReference type="Proteomes" id="UP000280825"/>
    </source>
</evidence>
<evidence type="ECO:0000313" key="2">
    <source>
        <dbReference type="EMBL" id="RTZ05957.1"/>
    </source>
</evidence>
<keyword evidence="1" id="KW-0812">Transmembrane</keyword>
<keyword evidence="3" id="KW-1185">Reference proteome</keyword>
<dbReference type="RefSeq" id="WP_126460641.1">
    <property type="nucleotide sequence ID" value="NZ_RYDJ01000004.1"/>
</dbReference>
<proteinExistence type="predicted"/>
<sequence length="62" mass="7347">MFSQGQFIFAGFFFVAFSIAMIYAYRKDLALHRKFYKGNYKILIGFGVFIGILFLIKVFFKR</sequence>
<feature type="transmembrane region" description="Helical" evidence="1">
    <location>
        <begin position="7"/>
        <end position="25"/>
    </location>
</feature>
<reference evidence="2 3" key="1">
    <citation type="submission" date="2018-12" db="EMBL/GenBank/DDBJ databases">
        <title>Flavobacterium sp. nov., isolated from glacier ice.</title>
        <authorList>
            <person name="Liu Q."/>
            <person name="Xin Y.-H."/>
        </authorList>
    </citation>
    <scope>NUCLEOTIDE SEQUENCE [LARGE SCALE GENOMIC DNA]</scope>
    <source>
        <strain evidence="2 3">RB1N8</strain>
    </source>
</reference>
<comment type="caution">
    <text evidence="2">The sequence shown here is derived from an EMBL/GenBank/DDBJ whole genome shotgun (WGS) entry which is preliminary data.</text>
</comment>
<evidence type="ECO:0000256" key="1">
    <source>
        <dbReference type="SAM" id="Phobius"/>
    </source>
</evidence>
<dbReference type="Proteomes" id="UP000280825">
    <property type="component" value="Unassembled WGS sequence"/>
</dbReference>
<accession>A0A432CNP3</accession>
<name>A0A432CNP3_9FLAO</name>
<dbReference type="AlphaFoldDB" id="A0A432CNP3"/>
<feature type="transmembrane region" description="Helical" evidence="1">
    <location>
        <begin position="40"/>
        <end position="60"/>
    </location>
</feature>
<keyword evidence="1" id="KW-1133">Transmembrane helix</keyword>
<gene>
    <name evidence="2" type="ORF">EKL98_05340</name>
</gene>
<organism evidence="2 3">
    <name type="scientific">Flavobacterium bomense</name>
    <dbReference type="NCBI Taxonomy" id="2497483"/>
    <lineage>
        <taxon>Bacteria</taxon>
        <taxon>Pseudomonadati</taxon>
        <taxon>Bacteroidota</taxon>
        <taxon>Flavobacteriia</taxon>
        <taxon>Flavobacteriales</taxon>
        <taxon>Flavobacteriaceae</taxon>
        <taxon>Flavobacterium</taxon>
    </lineage>
</organism>
<dbReference type="EMBL" id="RYDJ01000004">
    <property type="protein sequence ID" value="RTZ05957.1"/>
    <property type="molecule type" value="Genomic_DNA"/>
</dbReference>
<keyword evidence="1" id="KW-0472">Membrane</keyword>
<protein>
    <submittedName>
        <fullName evidence="2">Uncharacterized protein</fullName>
    </submittedName>
</protein>